<keyword evidence="2 5" id="KW-0645">Protease</keyword>
<organism evidence="7 8">
    <name type="scientific">Sphingomonas ursincola</name>
    <dbReference type="NCBI Taxonomy" id="56361"/>
    <lineage>
        <taxon>Bacteria</taxon>
        <taxon>Pseudomonadati</taxon>
        <taxon>Pseudomonadota</taxon>
        <taxon>Alphaproteobacteria</taxon>
        <taxon>Sphingomonadales</taxon>
        <taxon>Sphingomonadaceae</taxon>
        <taxon>Sphingomonas</taxon>
    </lineage>
</organism>
<evidence type="ECO:0000256" key="5">
    <source>
        <dbReference type="PROSITE-ProRule" id="PRU01240"/>
    </source>
</evidence>
<dbReference type="Pfam" id="PF00082">
    <property type="entry name" value="Peptidase_S8"/>
    <property type="match status" value="1"/>
</dbReference>
<evidence type="ECO:0000259" key="6">
    <source>
        <dbReference type="Pfam" id="PF00082"/>
    </source>
</evidence>
<sequence>MRIPAMILSMLTGGALLAATPLFAQLQTPLGNVGLPGIGRGVGDLLDTAENGVDGLGRLAQREADRLLQLRDRRLTQLLRQNRDLIERDMRGDLARRGEILVTAPTEGAMDALRRAGFSVIAEEQIEGLDLAIVRLRVPAGLSLARAEALARKAAPGAEIAVDNLHWQSGSLGRESSALPSFALLAATAGSPVDTPIGIIDGAPGPSFRPMAIKGFANGAPLASDHGSAIVSLLRNEGAGRIWVADVYGSDPAGGNALAIVRALGWLASSGCKLVTISLVGPRNAVLERAIRQAQRSGIVIVAAVGNDGPAAPPAYPASYDAVVAVTGVDRKGRALIEAGRALHVDYAAPGAEVHAMNARGRPVILRGTSFATPLVAIRLADALARGGDWQARLDREARDLGPRGEDRRFGRGLLCEQCARKP</sequence>
<dbReference type="EMBL" id="VDES01000002">
    <property type="protein sequence ID" value="MBA1375088.1"/>
    <property type="molecule type" value="Genomic_DNA"/>
</dbReference>
<feature type="active site" description="Charge relay system" evidence="5">
    <location>
        <position position="226"/>
    </location>
</feature>
<reference evidence="7 8" key="1">
    <citation type="journal article" date="1994" name="Int. J. Syst. Bacteriol.">
        <title>Phylogenetic positions of novel aerobic, bacteriochlorophyll a-containing bacteria and description of Roseococcus thiosulfatophilus gen. nov., sp. nov., Erythromicrobium ramosum gen. nov., sp. nov., and Erythrobacter litoralis sp. nov.</title>
        <authorList>
            <person name="Yurkov V."/>
            <person name="Stackebrandt E."/>
            <person name="Holmes A."/>
            <person name="Fuerst J.A."/>
            <person name="Hugenholtz P."/>
            <person name="Golecki J."/>
            <person name="Gad'on N."/>
            <person name="Gorlenko V.M."/>
            <person name="Kompantseva E.I."/>
            <person name="Drews G."/>
        </authorList>
    </citation>
    <scope>NUCLEOTIDE SEQUENCE [LARGE SCALE GENOMIC DNA]</scope>
    <source>
        <strain evidence="7 8">KR-99</strain>
    </source>
</reference>
<dbReference type="RefSeq" id="WP_181267673.1">
    <property type="nucleotide sequence ID" value="NZ_BAAAGB010000001.1"/>
</dbReference>
<accession>A0A7V8REQ3</accession>
<feature type="active site" description="Charge relay system" evidence="5">
    <location>
        <position position="201"/>
    </location>
</feature>
<dbReference type="PROSITE" id="PS51892">
    <property type="entry name" value="SUBTILASE"/>
    <property type="match status" value="1"/>
</dbReference>
<dbReference type="CDD" id="cd05561">
    <property type="entry name" value="Peptidases_S8_4"/>
    <property type="match status" value="1"/>
</dbReference>
<dbReference type="PANTHER" id="PTHR43806:SF11">
    <property type="entry name" value="CEREVISIN-RELATED"/>
    <property type="match status" value="1"/>
</dbReference>
<feature type="active site" description="Charge relay system" evidence="5">
    <location>
        <position position="370"/>
    </location>
</feature>
<dbReference type="PANTHER" id="PTHR43806">
    <property type="entry name" value="PEPTIDASE S8"/>
    <property type="match status" value="1"/>
</dbReference>
<keyword evidence="4 5" id="KW-0720">Serine protease</keyword>
<name>A0A7V8REQ3_9SPHN</name>
<evidence type="ECO:0000313" key="8">
    <source>
        <dbReference type="Proteomes" id="UP000589292"/>
    </source>
</evidence>
<evidence type="ECO:0000256" key="3">
    <source>
        <dbReference type="ARBA" id="ARBA00022801"/>
    </source>
</evidence>
<comment type="similarity">
    <text evidence="1 5">Belongs to the peptidase S8 family.</text>
</comment>
<proteinExistence type="inferred from homology"/>
<dbReference type="GO" id="GO:0004252">
    <property type="term" value="F:serine-type endopeptidase activity"/>
    <property type="evidence" value="ECO:0007669"/>
    <property type="project" value="UniProtKB-UniRule"/>
</dbReference>
<feature type="domain" description="Peptidase S8/S53" evidence="6">
    <location>
        <begin position="225"/>
        <end position="413"/>
    </location>
</feature>
<dbReference type="AlphaFoldDB" id="A0A7V8REQ3"/>
<evidence type="ECO:0000256" key="4">
    <source>
        <dbReference type="ARBA" id="ARBA00022825"/>
    </source>
</evidence>
<keyword evidence="8" id="KW-1185">Reference proteome</keyword>
<comment type="caution">
    <text evidence="7">The sequence shown here is derived from an EMBL/GenBank/DDBJ whole genome shotgun (WGS) entry which is preliminary data.</text>
</comment>
<evidence type="ECO:0000256" key="2">
    <source>
        <dbReference type="ARBA" id="ARBA00022670"/>
    </source>
</evidence>
<dbReference type="Gene3D" id="3.40.50.200">
    <property type="entry name" value="Peptidase S8/S53 domain"/>
    <property type="match status" value="1"/>
</dbReference>
<dbReference type="InterPro" id="IPR036852">
    <property type="entry name" value="Peptidase_S8/S53_dom_sf"/>
</dbReference>
<keyword evidence="3 5" id="KW-0378">Hydrolase</keyword>
<gene>
    <name evidence="7" type="ORF">FG486_12130</name>
</gene>
<protein>
    <submittedName>
        <fullName evidence="7">Peptidase S8</fullName>
    </submittedName>
</protein>
<dbReference type="InterPro" id="IPR000209">
    <property type="entry name" value="Peptidase_S8/S53_dom"/>
</dbReference>
<evidence type="ECO:0000313" key="7">
    <source>
        <dbReference type="EMBL" id="MBA1375088.1"/>
    </source>
</evidence>
<evidence type="ECO:0000256" key="1">
    <source>
        <dbReference type="ARBA" id="ARBA00011073"/>
    </source>
</evidence>
<dbReference type="SUPFAM" id="SSF52743">
    <property type="entry name" value="Subtilisin-like"/>
    <property type="match status" value="1"/>
</dbReference>
<dbReference type="InterPro" id="IPR050131">
    <property type="entry name" value="Peptidase_S8_subtilisin-like"/>
</dbReference>
<dbReference type="Proteomes" id="UP000589292">
    <property type="component" value="Unassembled WGS sequence"/>
</dbReference>
<dbReference type="GO" id="GO:0006508">
    <property type="term" value="P:proteolysis"/>
    <property type="evidence" value="ECO:0007669"/>
    <property type="project" value="UniProtKB-KW"/>
</dbReference>